<feature type="disulfide bond" evidence="11">
    <location>
        <begin position="298"/>
        <end position="315"/>
    </location>
</feature>
<feature type="compositionally biased region" description="Polar residues" evidence="12">
    <location>
        <begin position="1246"/>
        <end position="1267"/>
    </location>
</feature>
<comment type="caution">
    <text evidence="11">Lacks conserved residue(s) required for the propagation of feature annotation.</text>
</comment>
<feature type="disulfide bond" evidence="11">
    <location>
        <begin position="317"/>
        <end position="326"/>
    </location>
</feature>
<feature type="domain" description="EGF-like" evidence="15">
    <location>
        <begin position="110"/>
        <end position="141"/>
    </location>
</feature>
<evidence type="ECO:0000256" key="7">
    <source>
        <dbReference type="ARBA" id="ARBA00022989"/>
    </source>
</evidence>
<dbReference type="InterPro" id="IPR001881">
    <property type="entry name" value="EGF-like_Ca-bd_dom"/>
</dbReference>
<feature type="transmembrane region" description="Helical" evidence="13">
    <location>
        <begin position="878"/>
        <end position="902"/>
    </location>
</feature>
<dbReference type="SUPFAM" id="SSF57196">
    <property type="entry name" value="EGF/Laminin"/>
    <property type="match status" value="4"/>
</dbReference>
<feature type="domain" description="EGF-like" evidence="15">
    <location>
        <begin position="445"/>
        <end position="482"/>
    </location>
</feature>
<feature type="disulfide bond" evidence="11">
    <location>
        <begin position="113"/>
        <end position="123"/>
    </location>
</feature>
<dbReference type="EMBL" id="JAKMXF010000311">
    <property type="protein sequence ID" value="KAI6650448.1"/>
    <property type="molecule type" value="Genomic_DNA"/>
</dbReference>
<dbReference type="SMART" id="SM00179">
    <property type="entry name" value="EGF_CA"/>
    <property type="match status" value="4"/>
</dbReference>
<keyword evidence="5 14" id="KW-0732">Signal</keyword>
<evidence type="ECO:0000256" key="4">
    <source>
        <dbReference type="ARBA" id="ARBA00022692"/>
    </source>
</evidence>
<dbReference type="Proteomes" id="UP001165289">
    <property type="component" value="Unassembled WGS sequence"/>
</dbReference>
<dbReference type="InterPro" id="IPR001879">
    <property type="entry name" value="GPCR_2_extracellular_dom"/>
</dbReference>
<feature type="transmembrane region" description="Helical" evidence="13">
    <location>
        <begin position="1094"/>
        <end position="1113"/>
    </location>
</feature>
<evidence type="ECO:0000259" key="17">
    <source>
        <dbReference type="PROSITE" id="PS50227"/>
    </source>
</evidence>
<dbReference type="PANTHER" id="PTHR24033:SF151">
    <property type="entry name" value="NOTCH 2"/>
    <property type="match status" value="1"/>
</dbReference>
<dbReference type="Gene3D" id="2.10.25.10">
    <property type="entry name" value="Laminin"/>
    <property type="match status" value="5"/>
</dbReference>
<evidence type="ECO:0000256" key="1">
    <source>
        <dbReference type="ARBA" id="ARBA00004651"/>
    </source>
</evidence>
<feature type="disulfide bond" evidence="11">
    <location>
        <begin position="147"/>
        <end position="157"/>
    </location>
</feature>
<evidence type="ECO:0000256" key="8">
    <source>
        <dbReference type="ARBA" id="ARBA00023136"/>
    </source>
</evidence>
<feature type="domain" description="G-protein coupled receptors family 2 profile 1" evidence="17">
    <location>
        <begin position="484"/>
        <end position="566"/>
    </location>
</feature>
<dbReference type="CDD" id="cd00054">
    <property type="entry name" value="EGF_CA"/>
    <property type="match status" value="5"/>
</dbReference>
<dbReference type="InterPro" id="IPR057244">
    <property type="entry name" value="GAIN_B"/>
</dbReference>
<dbReference type="FunFam" id="2.10.25.10:FF:000122">
    <property type="entry name" value="Protein crumbs homolog 2"/>
    <property type="match status" value="1"/>
</dbReference>
<dbReference type="GO" id="GO:0009952">
    <property type="term" value="P:anterior/posterior pattern specification"/>
    <property type="evidence" value="ECO:0007669"/>
    <property type="project" value="UniProtKB-ARBA"/>
</dbReference>
<sequence length="1442" mass="162331">MHFVLILFLLYLSFSQASSNLIEVPKSCTTQKRYFTLVPETYTATYLTTYITIEYVYCPFFPTFRCPRKIEKTRVITSLKTRLVESTIIKTQPSCCEGYKEIIGRENLCTPICEQDCQNGGICFRPDECICMPQYIGTTCEQDVDECANSNICDHSCTNSYGSYECSCDTGYYLDLDGSSCNEHILSINSFKATLKSAESVSLDWQLETEPSLEDLSSLIESISMNRITTSNQSTLIHLPIDRRSALFFNLESNSYYTFELYITTIHGDDLIASLSLDTPDQRVQCPNYYNIYHHNPCGEGSICLDSEDTPNYICECLPGYAQPDCRNINECNDNPCENGAVCVDGVNDYNCICPSRRFTGKNCGIEMSFCDVETLPCNGHGECIPGEEDYTCNCVTGYRGATCEHEVDFCSPYPCLNGGTCISGEDSAICECPSNYSGLICENLIDPCAGYSCNSGQCFVTQDREPVCSCTSRTTTGTRCEIECRDYAGDLCVCDVTTNTGACQEYCLEDTDEFYQINWTNTTRGDTIRFPCTVISSTLTGVVSRECLITSRWGDVNSTGCTAIPTALMLPIFPNCTSAIHLTKELWAYTTKPANTSLNSTSVELLFSLLKDLAEYSNQESCSFKMNEELLAILSSLVSARYISALHTDNKDRVKVFNTLRKIEEIITHLSSMNNITIDVTDKNIVIADGENIDYVSAELSSHTPSQTNDSTNYEIEFRDNGIVSQSISIPSEVIEDKGISPRLSVLVIKSTEGFNALLRFNTTSKNNEELISKIVSVKIHNLNQQFDQLTTPIRIGFSITDNDLKDISCVYLNKQGRWSTDGITLKRIHNNEVICNAYHLSLFAVIRNISDIDTTTQISTSSLTATISNSTTIHEFSIISLITIIYSFTISLMLALYIIVLSITRNLANVTKNDGYKLNTICMINTAIAHLITSLLIGLTILMQMTLPMESVTCFGIRATTQYCYLVIISAIITEFILGLIYLKFSKKDGKLPKINWAIAIALVICWSIPVIITLFTTIPLYNSYSILQHNDALRCAFLSADAAFYLVVSFFGLTFVIFLLLTSISLLFACKTGINTLNKKFIMKYYPRSNLLLLLHLLLVCMILPANFLLQDDVKTQIFNLHLITMVFILLLLMCYLERETFKTCFRGRDHSENKELATRGDLPVNENGDFCIDDDGYLRLQNEHYQSSSNFPYRSVAAIPSRCSNRDILLVPENFYDRTHSDGGLLDRDNSILYVSDNFQRNARTSPRSTSDSSYNTASFQRNSMKKNHVRELSEPQDYHKYLSLPRNAQYNHIREDSELQDCHKGFSLPYSGPGHQYHDDLHPHPRYYTPNPQVNSIPYGMPYSPVPLYIPKHHPCCQGPILNSPYVNSPNHRKILTTASSYNEDKRRGTKSCLSMRDHQREEILDRRLHSSVISPRKLENTLSTSLPSFQNISMED</sequence>
<dbReference type="GO" id="GO:0005509">
    <property type="term" value="F:calcium ion binding"/>
    <property type="evidence" value="ECO:0007669"/>
    <property type="project" value="InterPro"/>
</dbReference>
<feature type="transmembrane region" description="Helical" evidence="13">
    <location>
        <begin position="1119"/>
        <end position="1140"/>
    </location>
</feature>
<dbReference type="InterPro" id="IPR000152">
    <property type="entry name" value="EGF-type_Asp/Asn_hydroxyl_site"/>
</dbReference>
<dbReference type="GO" id="GO:0004930">
    <property type="term" value="F:G protein-coupled receptor activity"/>
    <property type="evidence" value="ECO:0007669"/>
    <property type="project" value="InterPro"/>
</dbReference>
<comment type="subcellular location">
    <subcellularLocation>
        <location evidence="1">Cell membrane</location>
        <topology evidence="1">Multi-pass membrane protein</topology>
    </subcellularLocation>
</comment>
<dbReference type="GO" id="GO:0048646">
    <property type="term" value="P:anatomical structure formation involved in morphogenesis"/>
    <property type="evidence" value="ECO:0007669"/>
    <property type="project" value="UniProtKB-ARBA"/>
</dbReference>
<accession>A0AAV7JNM1</accession>
<dbReference type="GO" id="GO:0048863">
    <property type="term" value="P:stem cell differentiation"/>
    <property type="evidence" value="ECO:0007669"/>
    <property type="project" value="UniProtKB-ARBA"/>
</dbReference>
<dbReference type="Gene3D" id="2.60.220.50">
    <property type="match status" value="1"/>
</dbReference>
<dbReference type="InterPro" id="IPR051830">
    <property type="entry name" value="NOTCH_homolog"/>
</dbReference>
<evidence type="ECO:0000256" key="3">
    <source>
        <dbReference type="ARBA" id="ARBA00022536"/>
    </source>
</evidence>
<evidence type="ECO:0000313" key="19">
    <source>
        <dbReference type="Proteomes" id="UP001165289"/>
    </source>
</evidence>
<evidence type="ECO:0000256" key="6">
    <source>
        <dbReference type="ARBA" id="ARBA00022737"/>
    </source>
</evidence>
<dbReference type="Pfam" id="PF07645">
    <property type="entry name" value="EGF_CA"/>
    <property type="match status" value="1"/>
</dbReference>
<feature type="domain" description="GAIN-B" evidence="16">
    <location>
        <begin position="702"/>
        <end position="855"/>
    </location>
</feature>
<dbReference type="PROSITE" id="PS00022">
    <property type="entry name" value="EGF_1"/>
    <property type="match status" value="3"/>
</dbReference>
<feature type="domain" description="EGF-like" evidence="15">
    <location>
        <begin position="143"/>
        <end position="182"/>
    </location>
</feature>
<evidence type="ECO:0000256" key="2">
    <source>
        <dbReference type="ARBA" id="ARBA00022475"/>
    </source>
</evidence>
<keyword evidence="4 13" id="KW-0812">Transmembrane</keyword>
<protein>
    <submittedName>
        <fullName evidence="18">Sushi, von Willebrand factor type A, EGF and pentraxin domain-containing protein 1-like</fullName>
    </submittedName>
</protein>
<name>A0AAV7JNM1_9METZ</name>
<keyword evidence="9 11" id="KW-1015">Disulfide bond</keyword>
<keyword evidence="3 11" id="KW-0245">EGF-like domain</keyword>
<evidence type="ECO:0000313" key="18">
    <source>
        <dbReference type="EMBL" id="KAI6650448.1"/>
    </source>
</evidence>
<dbReference type="PROSITE" id="PS01187">
    <property type="entry name" value="EGF_CA"/>
    <property type="match status" value="2"/>
</dbReference>
<evidence type="ECO:0000256" key="12">
    <source>
        <dbReference type="SAM" id="MobiDB-lite"/>
    </source>
</evidence>
<dbReference type="GO" id="GO:0019904">
    <property type="term" value="F:protein domain specific binding"/>
    <property type="evidence" value="ECO:0007669"/>
    <property type="project" value="UniProtKB-ARBA"/>
</dbReference>
<feature type="transmembrane region" description="Helical" evidence="13">
    <location>
        <begin position="1045"/>
        <end position="1073"/>
    </location>
</feature>
<comment type="caution">
    <text evidence="18">The sequence shown here is derived from an EMBL/GenBank/DDBJ whole genome shotgun (WGS) entry which is preliminary data.</text>
</comment>
<feature type="transmembrane region" description="Helical" evidence="13">
    <location>
        <begin position="923"/>
        <end position="945"/>
    </location>
</feature>
<evidence type="ECO:0000259" key="16">
    <source>
        <dbReference type="PROSITE" id="PS50221"/>
    </source>
</evidence>
<dbReference type="PROSITE" id="PS50227">
    <property type="entry name" value="G_PROTEIN_RECEP_F2_3"/>
    <property type="match status" value="1"/>
</dbReference>
<dbReference type="PANTHER" id="PTHR24033">
    <property type="entry name" value="EGF-LIKE DOMAIN-CONTAINING PROTEIN"/>
    <property type="match status" value="1"/>
</dbReference>
<feature type="domain" description="EGF-like" evidence="15">
    <location>
        <begin position="367"/>
        <end position="405"/>
    </location>
</feature>
<evidence type="ECO:0000256" key="11">
    <source>
        <dbReference type="PROSITE-ProRule" id="PRU00076"/>
    </source>
</evidence>
<feature type="disulfide bond" evidence="11">
    <location>
        <begin position="433"/>
        <end position="442"/>
    </location>
</feature>
<dbReference type="GO" id="GO:0035282">
    <property type="term" value="P:segmentation"/>
    <property type="evidence" value="ECO:0007669"/>
    <property type="project" value="UniProtKB-ARBA"/>
</dbReference>
<feature type="disulfide bond" evidence="11">
    <location>
        <begin position="449"/>
        <end position="459"/>
    </location>
</feature>
<dbReference type="InterPro" id="IPR046338">
    <property type="entry name" value="GAIN_dom_sf"/>
</dbReference>
<keyword evidence="8 13" id="KW-0472">Membrane</keyword>
<evidence type="ECO:0000256" key="13">
    <source>
        <dbReference type="SAM" id="Phobius"/>
    </source>
</evidence>
<feature type="disulfide bond" evidence="11">
    <location>
        <begin position="131"/>
        <end position="140"/>
    </location>
</feature>
<evidence type="ECO:0000256" key="14">
    <source>
        <dbReference type="SAM" id="SignalP"/>
    </source>
</evidence>
<organism evidence="18 19">
    <name type="scientific">Oopsacas minuta</name>
    <dbReference type="NCBI Taxonomy" id="111878"/>
    <lineage>
        <taxon>Eukaryota</taxon>
        <taxon>Metazoa</taxon>
        <taxon>Porifera</taxon>
        <taxon>Hexactinellida</taxon>
        <taxon>Hexasterophora</taxon>
        <taxon>Lyssacinosida</taxon>
        <taxon>Leucopsacidae</taxon>
        <taxon>Oopsacas</taxon>
    </lineage>
</organism>
<dbReference type="PROSITE" id="PS50221">
    <property type="entry name" value="GAIN_B"/>
    <property type="match status" value="1"/>
</dbReference>
<proteinExistence type="predicted"/>
<feature type="domain" description="EGF-like" evidence="15">
    <location>
        <begin position="282"/>
        <end position="327"/>
    </location>
</feature>
<dbReference type="FunFam" id="2.10.25.10:FF:000012">
    <property type="entry name" value="Delta-like protein"/>
    <property type="match status" value="1"/>
</dbReference>
<evidence type="ECO:0000259" key="15">
    <source>
        <dbReference type="PROSITE" id="PS50026"/>
    </source>
</evidence>
<dbReference type="Pfam" id="PF00008">
    <property type="entry name" value="EGF"/>
    <property type="match status" value="3"/>
</dbReference>
<dbReference type="InterPro" id="IPR000742">
    <property type="entry name" value="EGF"/>
</dbReference>
<gene>
    <name evidence="18" type="ORF">LOD99_5885</name>
</gene>
<feature type="transmembrane region" description="Helical" evidence="13">
    <location>
        <begin position="997"/>
        <end position="1025"/>
    </location>
</feature>
<dbReference type="InterPro" id="IPR049883">
    <property type="entry name" value="NOTCH1_EGF-like"/>
</dbReference>
<dbReference type="InterPro" id="IPR018097">
    <property type="entry name" value="EGF_Ca-bd_CS"/>
</dbReference>
<dbReference type="GO" id="GO:0005886">
    <property type="term" value="C:plasma membrane"/>
    <property type="evidence" value="ECO:0007669"/>
    <property type="project" value="UniProtKB-SubCell"/>
</dbReference>
<reference evidence="18 19" key="1">
    <citation type="journal article" date="2023" name="BMC Biol.">
        <title>The compact genome of the sponge Oopsacas minuta (Hexactinellida) is lacking key metazoan core genes.</title>
        <authorList>
            <person name="Santini S."/>
            <person name="Schenkelaars Q."/>
            <person name="Jourda C."/>
            <person name="Duchesne M."/>
            <person name="Belahbib H."/>
            <person name="Rocher C."/>
            <person name="Selva M."/>
            <person name="Riesgo A."/>
            <person name="Vervoort M."/>
            <person name="Leys S.P."/>
            <person name="Kodjabachian L."/>
            <person name="Le Bivic A."/>
            <person name="Borchiellini C."/>
            <person name="Claverie J.M."/>
            <person name="Renard E."/>
        </authorList>
    </citation>
    <scope>NUCLEOTIDE SEQUENCE [LARGE SCALE GENOMIC DNA]</scope>
    <source>
        <strain evidence="18">SPO-2</strain>
    </source>
</reference>
<feature type="disulfide bond" evidence="11">
    <location>
        <begin position="395"/>
        <end position="404"/>
    </location>
</feature>
<feature type="region of interest" description="Disordered" evidence="12">
    <location>
        <begin position="1246"/>
        <end position="1277"/>
    </location>
</feature>
<feature type="transmembrane region" description="Helical" evidence="13">
    <location>
        <begin position="965"/>
        <end position="985"/>
    </location>
</feature>
<dbReference type="SMART" id="SM00181">
    <property type="entry name" value="EGF"/>
    <property type="match status" value="7"/>
</dbReference>
<dbReference type="PROSITE" id="PS50026">
    <property type="entry name" value="EGF_3"/>
    <property type="match status" value="7"/>
</dbReference>
<keyword evidence="2" id="KW-1003">Cell membrane</keyword>
<feature type="chain" id="PRO_5043596981" evidence="14">
    <location>
        <begin position="18"/>
        <end position="1442"/>
    </location>
</feature>
<keyword evidence="6" id="KW-0677">Repeat</keyword>
<feature type="domain" description="EGF-like" evidence="15">
    <location>
        <begin position="328"/>
        <end position="365"/>
    </location>
</feature>
<keyword evidence="10" id="KW-0325">Glycoprotein</keyword>
<evidence type="ECO:0000256" key="10">
    <source>
        <dbReference type="ARBA" id="ARBA00023180"/>
    </source>
</evidence>
<evidence type="ECO:0000256" key="5">
    <source>
        <dbReference type="ARBA" id="ARBA00022729"/>
    </source>
</evidence>
<dbReference type="PROSITE" id="PS00010">
    <property type="entry name" value="ASX_HYDROXYL"/>
    <property type="match status" value="2"/>
</dbReference>
<dbReference type="PROSITE" id="PS01186">
    <property type="entry name" value="EGF_2"/>
    <property type="match status" value="3"/>
</dbReference>
<evidence type="ECO:0000256" key="9">
    <source>
        <dbReference type="ARBA" id="ARBA00023157"/>
    </source>
</evidence>
<feature type="signal peptide" evidence="14">
    <location>
        <begin position="1"/>
        <end position="17"/>
    </location>
</feature>
<keyword evidence="7 13" id="KW-1133">Transmembrane helix</keyword>
<keyword evidence="19" id="KW-1185">Reference proteome</keyword>
<feature type="domain" description="EGF-like" evidence="15">
    <location>
        <begin position="407"/>
        <end position="443"/>
    </location>
</feature>